<comment type="cofactor">
    <cofactor evidence="1">
        <name>pyridoxal 5'-phosphate</name>
        <dbReference type="ChEBI" id="CHEBI:597326"/>
    </cofactor>
</comment>
<dbReference type="InterPro" id="IPR015421">
    <property type="entry name" value="PyrdxlP-dep_Trfase_major"/>
</dbReference>
<dbReference type="InterPro" id="IPR015422">
    <property type="entry name" value="PyrdxlP-dep_Trfase_small"/>
</dbReference>
<dbReference type="InterPro" id="IPR015424">
    <property type="entry name" value="PyrdxlP-dep_Trfase"/>
</dbReference>
<dbReference type="Gene3D" id="3.40.640.10">
    <property type="entry name" value="Type I PLP-dependent aspartate aminotransferase-like (Major domain)"/>
    <property type="match status" value="1"/>
</dbReference>
<gene>
    <name evidence="5" type="ORF">ACFQ2C_06910</name>
</gene>
<evidence type="ECO:0000313" key="6">
    <source>
        <dbReference type="Proteomes" id="UP001597205"/>
    </source>
</evidence>
<evidence type="ECO:0000313" key="5">
    <source>
        <dbReference type="EMBL" id="MFD1165328.1"/>
    </source>
</evidence>
<dbReference type="RefSeq" id="WP_380895265.1">
    <property type="nucleotide sequence ID" value="NZ_JBHTKY010000007.1"/>
</dbReference>
<dbReference type="PANTHER" id="PTHR48097">
    <property type="entry name" value="L-THREONINE ALDOLASE-RELATED"/>
    <property type="match status" value="1"/>
</dbReference>
<evidence type="ECO:0000256" key="1">
    <source>
        <dbReference type="ARBA" id="ARBA00001933"/>
    </source>
</evidence>
<sequence>MESKISFKNDYSEGAHPKILETLIQTNLVQEPGYGADSICKQAKEYIIKETGNPDSQIFFVSGGTQANLLVISHLLKPYESVIAADTGHIEVHETGAIENSGHKINLIPNREGKINIEGIQAIVNAHTDNHMVKPAMVYISQCTELGSIYSKAELMEISNCCKSNNLLLFIDGARLGTALTSSAIDLTLKDIANLADVFYIGGTKNGALLGEAIVFHNHKLSQGFDYYLKQKGALMAKGRVLGAQFLALFKDNLFYELGTHANVMAAKLASAFKKNGYSFATEPVSNQIFPIIPLSLAEKLTEKYEFYIWQKLDEQNVVIRLVSSWATKESWINQFIEDIQ</sequence>
<evidence type="ECO:0000259" key="4">
    <source>
        <dbReference type="Pfam" id="PF01212"/>
    </source>
</evidence>
<comment type="caution">
    <text evidence="5">The sequence shown here is derived from an EMBL/GenBank/DDBJ whole genome shotgun (WGS) entry which is preliminary data.</text>
</comment>
<reference evidence="6" key="1">
    <citation type="journal article" date="2019" name="Int. J. Syst. Evol. Microbiol.">
        <title>The Global Catalogue of Microorganisms (GCM) 10K type strain sequencing project: providing services to taxonomists for standard genome sequencing and annotation.</title>
        <authorList>
            <consortium name="The Broad Institute Genomics Platform"/>
            <consortium name="The Broad Institute Genome Sequencing Center for Infectious Disease"/>
            <person name="Wu L."/>
            <person name="Ma J."/>
        </authorList>
    </citation>
    <scope>NUCLEOTIDE SEQUENCE [LARGE SCALE GENOMIC DNA]</scope>
    <source>
        <strain evidence="6">CCUG 52468</strain>
    </source>
</reference>
<evidence type="ECO:0000256" key="3">
    <source>
        <dbReference type="ARBA" id="ARBA00022898"/>
    </source>
</evidence>
<feature type="domain" description="Aromatic amino acid beta-eliminating lyase/threonine aldolase" evidence="4">
    <location>
        <begin position="33"/>
        <end position="288"/>
    </location>
</feature>
<name>A0ABW3RKP9_9SPHI</name>
<accession>A0ABW3RKP9</accession>
<dbReference type="SUPFAM" id="SSF53383">
    <property type="entry name" value="PLP-dependent transferases"/>
    <property type="match status" value="1"/>
</dbReference>
<dbReference type="PANTHER" id="PTHR48097:SF5">
    <property type="entry name" value="LOW SPECIFICITY L-THREONINE ALDOLASE"/>
    <property type="match status" value="1"/>
</dbReference>
<dbReference type="Proteomes" id="UP001597205">
    <property type="component" value="Unassembled WGS sequence"/>
</dbReference>
<dbReference type="InterPro" id="IPR001597">
    <property type="entry name" value="ArAA_b-elim_lyase/Thr_aldolase"/>
</dbReference>
<keyword evidence="3" id="KW-0663">Pyridoxal phosphate</keyword>
<comment type="similarity">
    <text evidence="2">Belongs to the threonine aldolase family.</text>
</comment>
<evidence type="ECO:0000256" key="2">
    <source>
        <dbReference type="ARBA" id="ARBA00006966"/>
    </source>
</evidence>
<dbReference type="Gene3D" id="3.90.1150.10">
    <property type="entry name" value="Aspartate Aminotransferase, domain 1"/>
    <property type="match status" value="1"/>
</dbReference>
<organism evidence="5 6">
    <name type="scientific">Sphingobacterium daejeonense</name>
    <dbReference type="NCBI Taxonomy" id="371142"/>
    <lineage>
        <taxon>Bacteria</taxon>
        <taxon>Pseudomonadati</taxon>
        <taxon>Bacteroidota</taxon>
        <taxon>Sphingobacteriia</taxon>
        <taxon>Sphingobacteriales</taxon>
        <taxon>Sphingobacteriaceae</taxon>
        <taxon>Sphingobacterium</taxon>
    </lineage>
</organism>
<keyword evidence="6" id="KW-1185">Reference proteome</keyword>
<dbReference type="EMBL" id="JBHTKY010000007">
    <property type="protein sequence ID" value="MFD1165328.1"/>
    <property type="molecule type" value="Genomic_DNA"/>
</dbReference>
<proteinExistence type="inferred from homology"/>
<protein>
    <submittedName>
        <fullName evidence="5">Threonine aldolase family protein</fullName>
    </submittedName>
</protein>
<dbReference type="Pfam" id="PF01212">
    <property type="entry name" value="Beta_elim_lyase"/>
    <property type="match status" value="1"/>
</dbReference>